<dbReference type="Gene3D" id="2.40.50.140">
    <property type="entry name" value="Nucleic acid-binding proteins"/>
    <property type="match status" value="1"/>
</dbReference>
<dbReference type="InterPro" id="IPR012340">
    <property type="entry name" value="NA-bd_OB-fold"/>
</dbReference>
<sequence length="149" mass="16398">MSSVGLNKWIVSGHLAADAQMKTVELRNGEQAQLAEVTLYVRKPKDRKESFTVKLTIWEKSYAWRKLQYLKKGSVVICTGSIEPNPYISSNGNIPRAGLEMTVLDVDLDIVRGNENEDEAGNVDSIESDSPKNAVASDETAENPFALNA</sequence>
<dbReference type="AlphaFoldDB" id="A0AA97AIA0"/>
<dbReference type="RefSeq" id="WP_316432956.1">
    <property type="nucleotide sequence ID" value="NZ_CP053586.1"/>
</dbReference>
<evidence type="ECO:0000256" key="2">
    <source>
        <dbReference type="PROSITE-ProRule" id="PRU00252"/>
    </source>
</evidence>
<accession>A0AA97AIA0</accession>
<evidence type="ECO:0000256" key="1">
    <source>
        <dbReference type="ARBA" id="ARBA00023125"/>
    </source>
</evidence>
<name>A0AA97AIA0_9CYAN</name>
<feature type="region of interest" description="Disordered" evidence="3">
    <location>
        <begin position="114"/>
        <end position="149"/>
    </location>
</feature>
<evidence type="ECO:0000313" key="4">
    <source>
        <dbReference type="EMBL" id="WNZ21677.1"/>
    </source>
</evidence>
<dbReference type="SUPFAM" id="SSF50249">
    <property type="entry name" value="Nucleic acid-binding proteins"/>
    <property type="match status" value="1"/>
</dbReference>
<reference evidence="4" key="1">
    <citation type="submission" date="2020-05" db="EMBL/GenBank/DDBJ databases">
        <authorList>
            <person name="Zhu T."/>
            <person name="Keshari N."/>
            <person name="Lu X."/>
        </authorList>
    </citation>
    <scope>NUCLEOTIDE SEQUENCE</scope>
    <source>
        <strain evidence="4">NK1-12</strain>
    </source>
</reference>
<gene>
    <name evidence="4" type="ORF">HJG54_01515</name>
</gene>
<dbReference type="EMBL" id="CP053586">
    <property type="protein sequence ID" value="WNZ21677.1"/>
    <property type="molecule type" value="Genomic_DNA"/>
</dbReference>
<dbReference type="InterPro" id="IPR000424">
    <property type="entry name" value="Primosome_PriB/ssb"/>
</dbReference>
<keyword evidence="1 2" id="KW-0238">DNA-binding</keyword>
<dbReference type="GO" id="GO:0003697">
    <property type="term" value="F:single-stranded DNA binding"/>
    <property type="evidence" value="ECO:0007669"/>
    <property type="project" value="InterPro"/>
</dbReference>
<dbReference type="Pfam" id="PF00436">
    <property type="entry name" value="SSB"/>
    <property type="match status" value="1"/>
</dbReference>
<organism evidence="4">
    <name type="scientific">Leptolyngbya sp. NK1-12</name>
    <dbReference type="NCBI Taxonomy" id="2547451"/>
    <lineage>
        <taxon>Bacteria</taxon>
        <taxon>Bacillati</taxon>
        <taxon>Cyanobacteriota</taxon>
        <taxon>Cyanophyceae</taxon>
        <taxon>Leptolyngbyales</taxon>
        <taxon>Leptolyngbyaceae</taxon>
        <taxon>Leptolyngbya group</taxon>
        <taxon>Leptolyngbya</taxon>
    </lineage>
</organism>
<dbReference type="PROSITE" id="PS50935">
    <property type="entry name" value="SSB"/>
    <property type="match status" value="1"/>
</dbReference>
<protein>
    <submittedName>
        <fullName evidence="4">Single-stranded DNA-binding protein</fullName>
    </submittedName>
</protein>
<evidence type="ECO:0000256" key="3">
    <source>
        <dbReference type="SAM" id="MobiDB-lite"/>
    </source>
</evidence>
<proteinExistence type="predicted"/>